<keyword evidence="2" id="KW-1185">Reference proteome</keyword>
<sequence length="355" mass="36828">AAAAAVAGLAAVALPQGGSGDLTAVPLAPEGPPDWILRANPAVGGVLLLPHPHFPDDPIRVWYSRGGKDGELRFCSARRTTAAAGLLGSCVPAGPLGRAEAGRIGGRTGRFPGSSDVVVFGMARESVHSVTATVGDGRSVRGTVLRDRGLPAPIWMVRIPGGLAPEESAVRYDFADARGGRLQRLESPFDRGCVYDGAPNGTGVPLAGGVSAHLHEDNCLILWKGGAPVGASNNPARRTLGEDLRAPRRIPDAPVSVWAGPGQAVAGAWYGYTDEETVRVELRVRGARRVSADTVAAFPGQGVRLFGGRLPDGADPHRDGAVYVGFGAGGEELWRYEVVSYEISEGRSPEDGEGG</sequence>
<dbReference type="Proteomes" id="UP001595850">
    <property type="component" value="Unassembled WGS sequence"/>
</dbReference>
<feature type="non-terminal residue" evidence="1">
    <location>
        <position position="1"/>
    </location>
</feature>
<evidence type="ECO:0000313" key="1">
    <source>
        <dbReference type="EMBL" id="MFC4063253.1"/>
    </source>
</evidence>
<accession>A0ABV8ILG6</accession>
<comment type="caution">
    <text evidence="1">The sequence shown here is derived from an EMBL/GenBank/DDBJ whole genome shotgun (WGS) entry which is preliminary data.</text>
</comment>
<dbReference type="RefSeq" id="WP_377295090.1">
    <property type="nucleotide sequence ID" value="NZ_JBHSBM010000077.1"/>
</dbReference>
<protein>
    <submittedName>
        <fullName evidence="1">Uncharacterized protein</fullName>
    </submittedName>
</protein>
<organism evidence="1 2">
    <name type="scientific">Planomonospora corallina</name>
    <dbReference type="NCBI Taxonomy" id="1806052"/>
    <lineage>
        <taxon>Bacteria</taxon>
        <taxon>Bacillati</taxon>
        <taxon>Actinomycetota</taxon>
        <taxon>Actinomycetes</taxon>
        <taxon>Streptosporangiales</taxon>
        <taxon>Streptosporangiaceae</taxon>
        <taxon>Planomonospora</taxon>
    </lineage>
</organism>
<dbReference type="EMBL" id="JBHSBM010000077">
    <property type="protein sequence ID" value="MFC4063253.1"/>
    <property type="molecule type" value="Genomic_DNA"/>
</dbReference>
<reference evidence="2" key="1">
    <citation type="journal article" date="2019" name="Int. J. Syst. Evol. Microbiol.">
        <title>The Global Catalogue of Microorganisms (GCM) 10K type strain sequencing project: providing services to taxonomists for standard genome sequencing and annotation.</title>
        <authorList>
            <consortium name="The Broad Institute Genomics Platform"/>
            <consortium name="The Broad Institute Genome Sequencing Center for Infectious Disease"/>
            <person name="Wu L."/>
            <person name="Ma J."/>
        </authorList>
    </citation>
    <scope>NUCLEOTIDE SEQUENCE [LARGE SCALE GENOMIC DNA]</scope>
    <source>
        <strain evidence="2">TBRC 4489</strain>
    </source>
</reference>
<evidence type="ECO:0000313" key="2">
    <source>
        <dbReference type="Proteomes" id="UP001595850"/>
    </source>
</evidence>
<gene>
    <name evidence="1" type="ORF">ACFOWE_33650</name>
</gene>
<name>A0ABV8ILG6_9ACTN</name>
<proteinExistence type="predicted"/>